<dbReference type="KEGG" id="psul:AU252_21840"/>
<organism evidence="2">
    <name type="scientific">Pseudarthrobacter sulfonivorans</name>
    <dbReference type="NCBI Taxonomy" id="121292"/>
    <lineage>
        <taxon>Bacteria</taxon>
        <taxon>Bacillati</taxon>
        <taxon>Actinomycetota</taxon>
        <taxon>Actinomycetes</taxon>
        <taxon>Micrococcales</taxon>
        <taxon>Micrococcaceae</taxon>
        <taxon>Pseudarthrobacter</taxon>
    </lineage>
</organism>
<evidence type="ECO:0000259" key="1">
    <source>
        <dbReference type="Pfam" id="PF18899"/>
    </source>
</evidence>
<evidence type="ECO:0000313" key="2">
    <source>
        <dbReference type="EMBL" id="ALV43485.1"/>
    </source>
</evidence>
<dbReference type="Pfam" id="PF18899">
    <property type="entry name" value="DUF5655"/>
    <property type="match status" value="1"/>
</dbReference>
<protein>
    <recommendedName>
        <fullName evidence="1">DUF5655 domain-containing protein</fullName>
    </recommendedName>
</protein>
<feature type="domain" description="DUF5655" evidence="1">
    <location>
        <begin position="16"/>
        <end position="122"/>
    </location>
</feature>
<dbReference type="EMBL" id="CP013747">
    <property type="protein sequence ID" value="ALV43485.1"/>
    <property type="molecule type" value="Genomic_DNA"/>
</dbReference>
<dbReference type="AlphaFoldDB" id="A0A0U3QG92"/>
<gene>
    <name evidence="2" type="ORF">AU252_21840</name>
</gene>
<accession>A0A0U3QG92</accession>
<dbReference type="Proteomes" id="UP000065151">
    <property type="component" value="Chromosome"/>
</dbReference>
<reference evidence="2 3" key="1">
    <citation type="submission" date="2015-12" db="EMBL/GenBank/DDBJ databases">
        <authorList>
            <person name="Shamseldin A."/>
            <person name="Moawad H."/>
            <person name="Abd El-Rahim W.M."/>
            <person name="Sadowsky M.J."/>
        </authorList>
    </citation>
    <scope>NUCLEOTIDE SEQUENCE [LARGE SCALE GENOMIC DNA]</scope>
    <source>
        <strain evidence="2 3">Ar51</strain>
    </source>
</reference>
<name>A0A0U3QG92_9MICC</name>
<sequence length="125" mass="13618">MTGSAGTASTPDEVFSNSPVGLQLCLAVHDAIMNAVPATVRTTTSQVAFRNRRGFAYVWNPRQHLKTGVPAVLSIALSRRVESPRFKEVVHPSHGVWMHHLELNTAGDVDAEVIAWLWEAFDAAA</sequence>
<dbReference type="RefSeq" id="WP_058932501.1">
    <property type="nucleotide sequence ID" value="NZ_CP013747.1"/>
</dbReference>
<dbReference type="InterPro" id="IPR043714">
    <property type="entry name" value="DUF5655"/>
</dbReference>
<evidence type="ECO:0000313" key="3">
    <source>
        <dbReference type="Proteomes" id="UP000065151"/>
    </source>
</evidence>
<proteinExistence type="predicted"/>